<gene>
    <name evidence="3" type="ORF">ATE80_03055</name>
</gene>
<dbReference type="SUPFAM" id="SSF55874">
    <property type="entry name" value="ATPase domain of HSP90 chaperone/DNA topoisomerase II/histidine kinase"/>
    <property type="match status" value="1"/>
</dbReference>
<dbReference type="PANTHER" id="PTHR35526">
    <property type="entry name" value="ANTI-SIGMA-F FACTOR RSBW-RELATED"/>
    <property type="match status" value="1"/>
</dbReference>
<sequence>MTTHDTMTGHTRWPATAAAARDQVRHLLATTGPPPPDRVVDDILLVTSELVTNALRHGGGITAFAAVRDADTVHISVSDRSPTPPTTITRHHPATPGGYGWPLIRRLSTRVTVVPSTDGKTITAVIRSH</sequence>
<keyword evidence="4" id="KW-1185">Reference proteome</keyword>
<organism evidence="3 4">
    <name type="scientific">Streptomyces kanasensis</name>
    <dbReference type="NCBI Taxonomy" id="936756"/>
    <lineage>
        <taxon>Bacteria</taxon>
        <taxon>Bacillati</taxon>
        <taxon>Actinomycetota</taxon>
        <taxon>Actinomycetes</taxon>
        <taxon>Kitasatosporales</taxon>
        <taxon>Streptomycetaceae</taxon>
        <taxon>Streptomyces</taxon>
    </lineage>
</organism>
<evidence type="ECO:0000313" key="3">
    <source>
        <dbReference type="EMBL" id="KUH40333.1"/>
    </source>
</evidence>
<evidence type="ECO:0000256" key="1">
    <source>
        <dbReference type="ARBA" id="ARBA00022527"/>
    </source>
</evidence>
<dbReference type="RefSeq" id="WP_058940524.1">
    <property type="nucleotide sequence ID" value="NZ_LNSV01000004.1"/>
</dbReference>
<keyword evidence="1" id="KW-0418">Kinase</keyword>
<keyword evidence="1" id="KW-0723">Serine/threonine-protein kinase</keyword>
<proteinExistence type="predicted"/>
<accession>A0A100YA13</accession>
<dbReference type="GO" id="GO:0004674">
    <property type="term" value="F:protein serine/threonine kinase activity"/>
    <property type="evidence" value="ECO:0007669"/>
    <property type="project" value="UniProtKB-KW"/>
</dbReference>
<reference evidence="3 4" key="1">
    <citation type="submission" date="2015-11" db="EMBL/GenBank/DDBJ databases">
        <title>Genome-wide analysis reveals the secondary metabolome in Streptomyces kanasensis ZX01.</title>
        <authorList>
            <person name="Zhang G."/>
            <person name="Han L."/>
            <person name="Feng J."/>
            <person name="Zhang X."/>
        </authorList>
    </citation>
    <scope>NUCLEOTIDE SEQUENCE [LARGE SCALE GENOMIC DNA]</scope>
    <source>
        <strain evidence="3 4">ZX01</strain>
    </source>
</reference>
<dbReference type="PANTHER" id="PTHR35526:SF3">
    <property type="entry name" value="ANTI-SIGMA-F FACTOR RSBW"/>
    <property type="match status" value="1"/>
</dbReference>
<name>A0A100YA13_9ACTN</name>
<evidence type="ECO:0000313" key="4">
    <source>
        <dbReference type="Proteomes" id="UP000054011"/>
    </source>
</evidence>
<comment type="caution">
    <text evidence="3">The sequence shown here is derived from an EMBL/GenBank/DDBJ whole genome shotgun (WGS) entry which is preliminary data.</text>
</comment>
<evidence type="ECO:0000259" key="2">
    <source>
        <dbReference type="Pfam" id="PF13581"/>
    </source>
</evidence>
<dbReference type="Proteomes" id="UP000054011">
    <property type="component" value="Unassembled WGS sequence"/>
</dbReference>
<dbReference type="STRING" id="936756.ATE80_03055"/>
<dbReference type="InterPro" id="IPR036890">
    <property type="entry name" value="HATPase_C_sf"/>
</dbReference>
<dbReference type="Pfam" id="PF13581">
    <property type="entry name" value="HATPase_c_2"/>
    <property type="match status" value="1"/>
</dbReference>
<dbReference type="EMBL" id="LNSV01000004">
    <property type="protein sequence ID" value="KUH40333.1"/>
    <property type="molecule type" value="Genomic_DNA"/>
</dbReference>
<dbReference type="InterPro" id="IPR003594">
    <property type="entry name" value="HATPase_dom"/>
</dbReference>
<feature type="domain" description="Histidine kinase/HSP90-like ATPase" evidence="2">
    <location>
        <begin position="14"/>
        <end position="125"/>
    </location>
</feature>
<keyword evidence="1" id="KW-0808">Transferase</keyword>
<dbReference type="CDD" id="cd16936">
    <property type="entry name" value="HATPase_RsbW-like"/>
    <property type="match status" value="1"/>
</dbReference>
<dbReference type="Gene3D" id="3.30.565.10">
    <property type="entry name" value="Histidine kinase-like ATPase, C-terminal domain"/>
    <property type="match status" value="1"/>
</dbReference>
<dbReference type="AlphaFoldDB" id="A0A100YA13"/>
<dbReference type="InterPro" id="IPR050267">
    <property type="entry name" value="Anti-sigma-factor_SerPK"/>
</dbReference>
<protein>
    <recommendedName>
        <fullName evidence="2">Histidine kinase/HSP90-like ATPase domain-containing protein</fullName>
    </recommendedName>
</protein>
<dbReference type="OrthoDB" id="5184679at2"/>